<evidence type="ECO:0000313" key="3">
    <source>
        <dbReference type="Proteomes" id="UP000267464"/>
    </source>
</evidence>
<sequence>MTSTVLILGAAGRIGQVLAQAFAEAGWTVRAQARKALPPALAQRGGIEWVRCDALDAFALRQAARGADVVVHALNPPYTQWEKLAKPLAEAAIDAARAAGALLMLPGNVYNFGTQLPEVLTVRTPEHGDVPKAQTRIDIEARMAATPGLDSVVIRAGDFFGGAGKGSWFDLALTTRIKSGKFVYPGDVDVLHSWAYLPDLAQTFVRVAQQRAQLKGAHRLHFTGHAVTGEQMRQAMEHAVGKPLRTAGMMWPLLRVLAPFVPLLREVVTMHYLFKRPHQLDDTELRQLIGSVPHTPLAHALVAAWRDHQPSSAESLSVSARA</sequence>
<keyword evidence="3" id="KW-1185">Reference proteome</keyword>
<dbReference type="InterPro" id="IPR008030">
    <property type="entry name" value="NmrA-like"/>
</dbReference>
<comment type="caution">
    <text evidence="2">The sequence shown here is derived from an EMBL/GenBank/DDBJ whole genome shotgun (WGS) entry which is preliminary data.</text>
</comment>
<dbReference type="InterPro" id="IPR051783">
    <property type="entry name" value="NAD(P)-dependent_oxidoreduct"/>
</dbReference>
<dbReference type="PANTHER" id="PTHR48079">
    <property type="entry name" value="PROTEIN YEEZ"/>
    <property type="match status" value="1"/>
</dbReference>
<evidence type="ECO:0000313" key="2">
    <source>
        <dbReference type="EMBL" id="RQP24270.1"/>
    </source>
</evidence>
<name>A0A3N7HQ04_9BURK</name>
<dbReference type="GO" id="GO:0004029">
    <property type="term" value="F:aldehyde dehydrogenase (NAD+) activity"/>
    <property type="evidence" value="ECO:0007669"/>
    <property type="project" value="TreeGrafter"/>
</dbReference>
<reference evidence="2 3" key="1">
    <citation type="submission" date="2018-08" db="EMBL/GenBank/DDBJ databases">
        <authorList>
            <person name="Khan S.A."/>
            <person name="Jeon C.O."/>
            <person name="Chun B.H."/>
            <person name="Jeong S.E."/>
        </authorList>
    </citation>
    <scope>NUCLEOTIDE SEQUENCE [LARGE SCALE GENOMIC DNA]</scope>
    <source>
        <strain evidence="2 3">S-16</strain>
    </source>
</reference>
<feature type="domain" description="NmrA-like" evidence="1">
    <location>
        <begin position="1"/>
        <end position="95"/>
    </location>
</feature>
<dbReference type="GO" id="GO:0005737">
    <property type="term" value="C:cytoplasm"/>
    <property type="evidence" value="ECO:0007669"/>
    <property type="project" value="TreeGrafter"/>
</dbReference>
<dbReference type="InterPro" id="IPR036291">
    <property type="entry name" value="NAD(P)-bd_dom_sf"/>
</dbReference>
<dbReference type="OrthoDB" id="112777at2"/>
<dbReference type="EMBL" id="QUSW01000003">
    <property type="protein sequence ID" value="RQP24270.1"/>
    <property type="molecule type" value="Genomic_DNA"/>
</dbReference>
<reference evidence="2 3" key="2">
    <citation type="submission" date="2018-12" db="EMBL/GenBank/DDBJ databases">
        <title>Rhizobacter gummiphilus sp. nov., a rubber-degrading bacterium isolated from the soil of a botanical garden in Japan.</title>
        <authorList>
            <person name="Shunsuke S.S."/>
        </authorList>
    </citation>
    <scope>NUCLEOTIDE SEQUENCE [LARGE SCALE GENOMIC DNA]</scope>
    <source>
        <strain evidence="2 3">S-16</strain>
    </source>
</reference>
<dbReference type="Gene3D" id="3.40.50.720">
    <property type="entry name" value="NAD(P)-binding Rossmann-like Domain"/>
    <property type="match status" value="1"/>
</dbReference>
<dbReference type="RefSeq" id="WP_124540791.1">
    <property type="nucleotide sequence ID" value="NZ_QUSW01000003.1"/>
</dbReference>
<evidence type="ECO:0000259" key="1">
    <source>
        <dbReference type="Pfam" id="PF05368"/>
    </source>
</evidence>
<gene>
    <name evidence="2" type="ORF">DZC73_13240</name>
</gene>
<dbReference type="PANTHER" id="PTHR48079:SF6">
    <property type="entry name" value="NAD(P)-BINDING DOMAIN-CONTAINING PROTEIN-RELATED"/>
    <property type="match status" value="1"/>
</dbReference>
<proteinExistence type="predicted"/>
<organism evidence="2 3">
    <name type="scientific">Piscinibacter terrae</name>
    <dbReference type="NCBI Taxonomy" id="2496871"/>
    <lineage>
        <taxon>Bacteria</taxon>
        <taxon>Pseudomonadati</taxon>
        <taxon>Pseudomonadota</taxon>
        <taxon>Betaproteobacteria</taxon>
        <taxon>Burkholderiales</taxon>
        <taxon>Sphaerotilaceae</taxon>
        <taxon>Piscinibacter</taxon>
    </lineage>
</organism>
<dbReference type="Proteomes" id="UP000267464">
    <property type="component" value="Unassembled WGS sequence"/>
</dbReference>
<dbReference type="SUPFAM" id="SSF51735">
    <property type="entry name" value="NAD(P)-binding Rossmann-fold domains"/>
    <property type="match status" value="1"/>
</dbReference>
<dbReference type="Pfam" id="PF05368">
    <property type="entry name" value="NmrA"/>
    <property type="match status" value="1"/>
</dbReference>
<dbReference type="AlphaFoldDB" id="A0A3N7HQ04"/>
<protein>
    <submittedName>
        <fullName evidence="2">NAD-dependent epimerase/dehydratase family protein</fullName>
    </submittedName>
</protein>
<accession>A0A3N7HQ04</accession>